<comment type="catalytic activity">
    <reaction evidence="16 17">
        <text>N(6)-carboxybiotinyl-L-lysyl-[protein] + acetyl-CoA = N(6)-biotinyl-L-lysyl-[protein] + malonyl-CoA</text>
        <dbReference type="Rhea" id="RHEA:54728"/>
        <dbReference type="Rhea" id="RHEA-COMP:10505"/>
        <dbReference type="Rhea" id="RHEA-COMP:10506"/>
        <dbReference type="ChEBI" id="CHEBI:57288"/>
        <dbReference type="ChEBI" id="CHEBI:57384"/>
        <dbReference type="ChEBI" id="CHEBI:83144"/>
        <dbReference type="ChEBI" id="CHEBI:83145"/>
        <dbReference type="EC" id="2.1.3.15"/>
    </reaction>
</comment>
<comment type="similarity">
    <text evidence="17">Belongs to the AccA family.</text>
</comment>
<dbReference type="PRINTS" id="PR01070">
    <property type="entry name" value="ACCCTRFRASEB"/>
</dbReference>
<evidence type="ECO:0000256" key="6">
    <source>
        <dbReference type="ARBA" id="ARBA00022490"/>
    </source>
</evidence>
<evidence type="ECO:0000256" key="18">
    <source>
        <dbReference type="HAMAP-Rule" id="MF_01395"/>
    </source>
</evidence>
<evidence type="ECO:0000256" key="5">
    <source>
        <dbReference type="ARBA" id="ARBA00011664"/>
    </source>
</evidence>
<reference evidence="23" key="1">
    <citation type="journal article" date="2019" name="Int. J. Syst. Evol. Microbiol.">
        <title>The Global Catalogue of Microorganisms (GCM) 10K type strain sequencing project: providing services to taxonomists for standard genome sequencing and annotation.</title>
        <authorList>
            <consortium name="The Broad Institute Genomics Platform"/>
            <consortium name="The Broad Institute Genome Sequencing Center for Infectious Disease"/>
            <person name="Wu L."/>
            <person name="Ma J."/>
        </authorList>
    </citation>
    <scope>NUCLEOTIDE SEQUENCE [LARGE SCALE GENOMIC DNA]</scope>
    <source>
        <strain evidence="23">JCM 7356</strain>
    </source>
</reference>
<feature type="binding site" evidence="18">
    <location>
        <position position="15"/>
    </location>
    <ligand>
        <name>Zn(2+)</name>
        <dbReference type="ChEBI" id="CHEBI:29105"/>
    </ligand>
</feature>
<keyword evidence="9 17" id="KW-0547">Nucleotide-binding</keyword>
<evidence type="ECO:0000256" key="11">
    <source>
        <dbReference type="ARBA" id="ARBA00022832"/>
    </source>
</evidence>
<evidence type="ECO:0000256" key="1">
    <source>
        <dbReference type="ARBA" id="ARBA00004496"/>
    </source>
</evidence>
<feature type="binding site" evidence="18">
    <location>
        <position position="18"/>
    </location>
    <ligand>
        <name>Zn(2+)</name>
        <dbReference type="ChEBI" id="CHEBI:29105"/>
    </ligand>
</feature>
<feature type="region of interest" description="Disordered" evidence="19">
    <location>
        <begin position="265"/>
        <end position="286"/>
    </location>
</feature>
<evidence type="ECO:0000256" key="13">
    <source>
        <dbReference type="ARBA" id="ARBA00023098"/>
    </source>
</evidence>
<dbReference type="SUPFAM" id="SSF52096">
    <property type="entry name" value="ClpP/crotonase"/>
    <property type="match status" value="2"/>
</dbReference>
<comment type="similarity">
    <text evidence="4">In the N-terminal section; belongs to the AccD/PCCB family.</text>
</comment>
<comment type="similarity">
    <text evidence="3">In the C-terminal section; belongs to the AccA family.</text>
</comment>
<dbReference type="InterPro" id="IPR011762">
    <property type="entry name" value="COA_CT_N"/>
</dbReference>
<comment type="similarity">
    <text evidence="18">Belongs to the AccD/PCCB family.</text>
</comment>
<proteinExistence type="inferred from homology"/>
<feature type="zinc finger region" description="C4-type" evidence="18">
    <location>
        <begin position="15"/>
        <end position="37"/>
    </location>
</feature>
<comment type="subunit">
    <text evidence="5">Acetyl-CoA carboxylase is a heterotetramer composed of biotin carboxyl carrier protein (AccB), biotin carboxylase (AccC) and two subunits of ACCase subunit beta/alpha.</text>
</comment>
<evidence type="ECO:0000256" key="16">
    <source>
        <dbReference type="ARBA" id="ARBA00049152"/>
    </source>
</evidence>
<dbReference type="PANTHER" id="PTHR42853:SF3">
    <property type="entry name" value="ACETYL-COENZYME A CARBOXYLASE CARBOXYL TRANSFERASE SUBUNIT ALPHA, CHLOROPLASTIC"/>
    <property type="match status" value="1"/>
</dbReference>
<dbReference type="InterPro" id="IPR011763">
    <property type="entry name" value="COA_CT_C"/>
</dbReference>
<keyword evidence="13 17" id="KW-0443">Lipid metabolism</keyword>
<gene>
    <name evidence="17" type="primary">accA</name>
    <name evidence="18" type="synonym">accD</name>
    <name evidence="22" type="ORF">GCM10010430_67640</name>
</gene>
<keyword evidence="11 17" id="KW-0276">Fatty acid metabolism</keyword>
<accession>A0ABP5RRI8</accession>
<dbReference type="Pfam" id="PF03255">
    <property type="entry name" value="ACCA"/>
    <property type="match status" value="1"/>
</dbReference>
<feature type="domain" description="CoA carboxyltransferase N-terminal" evidence="20">
    <location>
        <begin position="11"/>
        <end position="280"/>
    </location>
</feature>
<evidence type="ECO:0000256" key="9">
    <source>
        <dbReference type="ARBA" id="ARBA00022741"/>
    </source>
</evidence>
<dbReference type="PROSITE" id="PS50989">
    <property type="entry name" value="COA_CT_CTER"/>
    <property type="match status" value="1"/>
</dbReference>
<keyword evidence="14 17" id="KW-0275">Fatty acid biosynthesis</keyword>
<name>A0ABP5RRI8_9ACTN</name>
<evidence type="ECO:0000313" key="22">
    <source>
        <dbReference type="EMBL" id="GAA2272127.1"/>
    </source>
</evidence>
<feature type="binding site" evidence="18">
    <location>
        <position position="34"/>
    </location>
    <ligand>
        <name>Zn(2+)</name>
        <dbReference type="ChEBI" id="CHEBI:29105"/>
    </ligand>
</feature>
<evidence type="ECO:0000256" key="12">
    <source>
        <dbReference type="ARBA" id="ARBA00022840"/>
    </source>
</evidence>
<comment type="function">
    <text evidence="17">Component of the acetyl coenzyme A carboxylase (ACC) complex. First, biotin carboxylase catalyzes the carboxylation of biotin on its carrier protein (BCCP) and then the CO(2) group is transferred by the carboxyltransferase to acetyl-CoA to form malonyl-CoA.</text>
</comment>
<feature type="domain" description="CoA carboxyltransferase C-terminal" evidence="21">
    <location>
        <begin position="279"/>
        <end position="529"/>
    </location>
</feature>
<feature type="binding site" evidence="18">
    <location>
        <position position="37"/>
    </location>
    <ligand>
        <name>Zn(2+)</name>
        <dbReference type="ChEBI" id="CHEBI:29105"/>
    </ligand>
</feature>
<evidence type="ECO:0000256" key="7">
    <source>
        <dbReference type="ARBA" id="ARBA00022516"/>
    </source>
</evidence>
<evidence type="ECO:0000259" key="21">
    <source>
        <dbReference type="PROSITE" id="PS50989"/>
    </source>
</evidence>
<evidence type="ECO:0000256" key="19">
    <source>
        <dbReference type="SAM" id="MobiDB-lite"/>
    </source>
</evidence>
<dbReference type="NCBIfam" id="TIGR00513">
    <property type="entry name" value="accA"/>
    <property type="match status" value="1"/>
</dbReference>
<dbReference type="EC" id="2.1.3.15" evidence="17"/>
<dbReference type="NCBIfam" id="NF041504">
    <property type="entry name" value="AccA_sub"/>
    <property type="match status" value="1"/>
</dbReference>
<dbReference type="Proteomes" id="UP001500305">
    <property type="component" value="Unassembled WGS sequence"/>
</dbReference>
<keyword evidence="18" id="KW-0479">Metal-binding</keyword>
<keyword evidence="23" id="KW-1185">Reference proteome</keyword>
<comment type="subunit">
    <text evidence="17">Acetyl-CoA carboxylase is a heterohexamer composed of biotin carboxyl carrier protein (AccB), biotin carboxylase (AccC) and two subunits each of ACCase subunit alpha (AccA) and ACCase subunit beta (AccD).</text>
</comment>
<dbReference type="NCBIfam" id="TIGR00515">
    <property type="entry name" value="accD"/>
    <property type="match status" value="1"/>
</dbReference>
<dbReference type="InterPro" id="IPR000438">
    <property type="entry name" value="Acetyl_CoA_COase_Trfase_b_su"/>
</dbReference>
<evidence type="ECO:0000256" key="15">
    <source>
        <dbReference type="ARBA" id="ARBA00025280"/>
    </source>
</evidence>
<evidence type="ECO:0000256" key="4">
    <source>
        <dbReference type="ARBA" id="ARBA00010284"/>
    </source>
</evidence>
<evidence type="ECO:0000256" key="17">
    <source>
        <dbReference type="HAMAP-Rule" id="MF_00823"/>
    </source>
</evidence>
<comment type="cofactor">
    <cofactor evidence="18">
        <name>Zn(2+)</name>
        <dbReference type="ChEBI" id="CHEBI:29105"/>
    </cofactor>
    <text evidence="18">Binds 1 zinc ion per subunit.</text>
</comment>
<dbReference type="Gene3D" id="3.90.226.10">
    <property type="entry name" value="2-enoyl-CoA Hydratase, Chain A, domain 1"/>
    <property type="match status" value="2"/>
</dbReference>
<evidence type="ECO:0000313" key="23">
    <source>
        <dbReference type="Proteomes" id="UP001500305"/>
    </source>
</evidence>
<dbReference type="PANTHER" id="PTHR42853">
    <property type="entry name" value="ACETYL-COENZYME A CARBOXYLASE CARBOXYL TRANSFERASE SUBUNIT ALPHA"/>
    <property type="match status" value="1"/>
</dbReference>
<comment type="function">
    <text evidence="15 18">Component of the acetyl coenzyme A carboxylase (ACC) complex. Biotin carboxylase (BC) catalyzes the carboxylation of biotin on its carrier protein (BCCP) and then the CO(2) group is transferred by the transcarboxylase to acetyl-CoA to form malonyl-CoA.</text>
</comment>
<keyword evidence="6 17" id="KW-0963">Cytoplasm</keyword>
<dbReference type="InterPro" id="IPR029045">
    <property type="entry name" value="ClpP/crotonase-like_dom_sf"/>
</dbReference>
<dbReference type="InterPro" id="IPR001095">
    <property type="entry name" value="Acetyl_CoA_COase_a_su"/>
</dbReference>
<keyword evidence="12 17" id="KW-0067">ATP-binding</keyword>
<evidence type="ECO:0000256" key="2">
    <source>
        <dbReference type="ARBA" id="ARBA00004956"/>
    </source>
</evidence>
<keyword evidence="18" id="KW-0862">Zinc</keyword>
<evidence type="ECO:0000256" key="10">
    <source>
        <dbReference type="ARBA" id="ARBA00022771"/>
    </source>
</evidence>
<comment type="pathway">
    <text evidence="2 17">Lipid metabolism; malonyl-CoA biosynthesis; malonyl-CoA from acetyl-CoA: step 1/1.</text>
</comment>
<evidence type="ECO:0000256" key="8">
    <source>
        <dbReference type="ARBA" id="ARBA00022679"/>
    </source>
</evidence>
<dbReference type="HAMAP" id="MF_00823">
    <property type="entry name" value="AcetylCoA_CT_alpha"/>
    <property type="match status" value="1"/>
</dbReference>
<keyword evidence="8 17" id="KW-0808">Transferase</keyword>
<dbReference type="RefSeq" id="WP_344640383.1">
    <property type="nucleotide sequence ID" value="NZ_BAAATR010000044.1"/>
</dbReference>
<evidence type="ECO:0000256" key="3">
    <source>
        <dbReference type="ARBA" id="ARBA00006276"/>
    </source>
</evidence>
<keyword evidence="7 17" id="KW-0444">Lipid biosynthesis</keyword>
<evidence type="ECO:0000256" key="14">
    <source>
        <dbReference type="ARBA" id="ARBA00023160"/>
    </source>
</evidence>
<dbReference type="PROSITE" id="PS50980">
    <property type="entry name" value="COA_CT_NTER"/>
    <property type="match status" value="1"/>
</dbReference>
<comment type="subcellular location">
    <subcellularLocation>
        <location evidence="1 17">Cytoplasm</location>
    </subcellularLocation>
</comment>
<dbReference type="HAMAP" id="MF_01395">
    <property type="entry name" value="AcetylCoA_CT_beta"/>
    <property type="match status" value="1"/>
</dbReference>
<organism evidence="22 23">
    <name type="scientific">Kitasatospora cystarginea</name>
    <dbReference type="NCBI Taxonomy" id="58350"/>
    <lineage>
        <taxon>Bacteria</taxon>
        <taxon>Bacillati</taxon>
        <taxon>Actinomycetota</taxon>
        <taxon>Actinomycetes</taxon>
        <taxon>Kitasatosporales</taxon>
        <taxon>Streptomycetaceae</taxon>
        <taxon>Kitasatospora</taxon>
    </lineage>
</organism>
<dbReference type="EMBL" id="BAAATR010000044">
    <property type="protein sequence ID" value="GAA2272127.1"/>
    <property type="molecule type" value="Genomic_DNA"/>
</dbReference>
<comment type="caution">
    <text evidence="22">The sequence shown here is derived from an EMBL/GenBank/DDBJ whole genome shotgun (WGS) entry which is preliminary data.</text>
</comment>
<protein>
    <recommendedName>
        <fullName evidence="17 18">Multifunctional fusion protein</fullName>
    </recommendedName>
    <domain>
        <recommendedName>
            <fullName evidence="17">Acetyl-coenzyme A carboxylase carboxyl transferase subunit alpha</fullName>
            <shortName evidence="17">ACCase subunit alpha</shortName>
            <shortName evidence="17">Acetyl-CoA carboxylase carboxyltransferase subunit alpha</shortName>
            <ecNumber evidence="17">2.1.3.15</ecNumber>
        </recommendedName>
    </domain>
    <domain>
        <recommendedName>
            <fullName evidence="18">Acetyl-coenzyme A carboxylase carboxyl transferase subunit beta</fullName>
            <shortName evidence="18">ACCase subunit beta</shortName>
            <shortName evidence="18">Acetyl-CoA carboxylase carboxyltransferase subunit beta</shortName>
        </recommendedName>
    </domain>
</protein>
<keyword evidence="10 18" id="KW-0863">Zinc-finger</keyword>
<evidence type="ECO:0000259" key="20">
    <source>
        <dbReference type="PROSITE" id="PS50980"/>
    </source>
</evidence>
<sequence>MVDTDDRTDPEWVRCGHCAGLIYGRRFRRSLRVCPDCGWHGRLSAQQRLDQLLDPGSAEPLRQVAALHDPLGFVDSRPYHERLADARADTGLEEAVLCATGRIEGQPVVVAAMDFRFLGGSLGCGVGAQITEAAETSLRLRTPLLLVCASGGARMQEGVLSLMQMAKTAQALAELDEAGILVISLITDPTYGGVAASFATLADVIIAEPGARMGFAGPRVIEQTTGEKLPEGFQTAEFLLAHGLVDDVVARPALRDTLGRLLGLRSPAGPPEPVRAPGRVPRKAAAPTGHDSWAAVRLARHPDRPSSLDYVGRLLDDFLELHGDRLSEDCPAIVGGLGRLGGLPVVLIGHHKGGPDLAERRRRRFGMPSPAGYRKAARLMRMAAKLRLPLVTLIDTPGANPGPDAERGGQAIAIAENLRLMSRLPVPIVTVLIGEGGSGGALALGIGDRVLVSANGVYSVISPEGCAAILWKDPAAAPTAANALRLHAGELARLGVVDGVVPEPDGGAHRDHAGAATMLGEALTAALGELIPWEPARLLAERKRRFRRFGVEVAGADGGTAAGPVVDPVARTVERGAQ</sequence>